<dbReference type="Gene3D" id="3.90.1150.10">
    <property type="entry name" value="Aspartate Aminotransferase, domain 1"/>
    <property type="match status" value="1"/>
</dbReference>
<keyword evidence="2" id="KW-1185">Reference proteome</keyword>
<gene>
    <name evidence="1" type="ORF">ACAOBT_LOCUS20996</name>
</gene>
<comment type="caution">
    <text evidence="1">The sequence shown here is derived from an EMBL/GenBank/DDBJ whole genome shotgun (WGS) entry which is preliminary data.</text>
</comment>
<dbReference type="EMBL" id="CAKOFQ010007151">
    <property type="protein sequence ID" value="CAH1992634.1"/>
    <property type="molecule type" value="Genomic_DNA"/>
</dbReference>
<evidence type="ECO:0000313" key="2">
    <source>
        <dbReference type="Proteomes" id="UP001152888"/>
    </source>
</evidence>
<feature type="non-terminal residue" evidence="1">
    <location>
        <position position="1"/>
    </location>
</feature>
<sequence length="82" mass="9262">FPLLVAVADVNSPILRIDVTTVQTNIVIFQIDSNTIDAKEIVQRLAEVRGSDPVKVSVRASSRSSDMLRMVVYWEITDERWS</sequence>
<name>A0A9P0L7U1_ACAOB</name>
<dbReference type="OrthoDB" id="10261951at2759"/>
<proteinExistence type="predicted"/>
<evidence type="ECO:0000313" key="1">
    <source>
        <dbReference type="EMBL" id="CAH1992634.1"/>
    </source>
</evidence>
<accession>A0A9P0L7U1</accession>
<protein>
    <submittedName>
        <fullName evidence="1">Uncharacterized protein</fullName>
    </submittedName>
</protein>
<reference evidence="1" key="1">
    <citation type="submission" date="2022-03" db="EMBL/GenBank/DDBJ databases">
        <authorList>
            <person name="Sayadi A."/>
        </authorList>
    </citation>
    <scope>NUCLEOTIDE SEQUENCE</scope>
</reference>
<dbReference type="InterPro" id="IPR015422">
    <property type="entry name" value="PyrdxlP-dep_Trfase_small"/>
</dbReference>
<dbReference type="Proteomes" id="UP001152888">
    <property type="component" value="Unassembled WGS sequence"/>
</dbReference>
<organism evidence="1 2">
    <name type="scientific">Acanthoscelides obtectus</name>
    <name type="common">Bean weevil</name>
    <name type="synonym">Bruchus obtectus</name>
    <dbReference type="NCBI Taxonomy" id="200917"/>
    <lineage>
        <taxon>Eukaryota</taxon>
        <taxon>Metazoa</taxon>
        <taxon>Ecdysozoa</taxon>
        <taxon>Arthropoda</taxon>
        <taxon>Hexapoda</taxon>
        <taxon>Insecta</taxon>
        <taxon>Pterygota</taxon>
        <taxon>Neoptera</taxon>
        <taxon>Endopterygota</taxon>
        <taxon>Coleoptera</taxon>
        <taxon>Polyphaga</taxon>
        <taxon>Cucujiformia</taxon>
        <taxon>Chrysomeloidea</taxon>
        <taxon>Chrysomelidae</taxon>
        <taxon>Bruchinae</taxon>
        <taxon>Bruchini</taxon>
        <taxon>Acanthoscelides</taxon>
    </lineage>
</organism>
<dbReference type="AlphaFoldDB" id="A0A9P0L7U1"/>